<dbReference type="InterPro" id="IPR037066">
    <property type="entry name" value="Plug_dom_sf"/>
</dbReference>
<reference evidence="14 15" key="1">
    <citation type="submission" date="2016-11" db="EMBL/GenBank/DDBJ databases">
        <authorList>
            <person name="Jaros S."/>
            <person name="Januszkiewicz K."/>
            <person name="Wedrychowicz H."/>
        </authorList>
    </citation>
    <scope>NUCLEOTIDE SEQUENCE [LARGE SCALE GENOMIC DNA]</scope>
    <source>
        <strain evidence="14 15">DSM 26991</strain>
    </source>
</reference>
<evidence type="ECO:0000256" key="10">
    <source>
        <dbReference type="PROSITE-ProRule" id="PRU01360"/>
    </source>
</evidence>
<dbReference type="PANTHER" id="PTHR30069:SF29">
    <property type="entry name" value="HEMOGLOBIN AND HEMOGLOBIN-HAPTOGLOBIN-BINDING PROTEIN 1-RELATED"/>
    <property type="match status" value="1"/>
</dbReference>
<dbReference type="SUPFAM" id="SSF49464">
    <property type="entry name" value="Carboxypeptidase regulatory domain-like"/>
    <property type="match status" value="1"/>
</dbReference>
<dbReference type="Pfam" id="PF13715">
    <property type="entry name" value="CarbopepD_reg_2"/>
    <property type="match status" value="1"/>
</dbReference>
<evidence type="ECO:0000259" key="13">
    <source>
        <dbReference type="Pfam" id="PF07715"/>
    </source>
</evidence>
<dbReference type="GO" id="GO:0009279">
    <property type="term" value="C:cell outer membrane"/>
    <property type="evidence" value="ECO:0007669"/>
    <property type="project" value="UniProtKB-SubCell"/>
</dbReference>
<evidence type="ECO:0000256" key="6">
    <source>
        <dbReference type="ARBA" id="ARBA00023077"/>
    </source>
</evidence>
<dbReference type="STRING" id="1297750.SAMN05444405_11948"/>
<dbReference type="AlphaFoldDB" id="A0A1M5G6L6"/>
<gene>
    <name evidence="14" type="ORF">SAMN05444405_11948</name>
</gene>
<dbReference type="NCBIfam" id="TIGR04057">
    <property type="entry name" value="SusC_RagA_signa"/>
    <property type="match status" value="1"/>
</dbReference>
<evidence type="ECO:0000256" key="5">
    <source>
        <dbReference type="ARBA" id="ARBA00022729"/>
    </source>
</evidence>
<evidence type="ECO:0000256" key="2">
    <source>
        <dbReference type="ARBA" id="ARBA00022448"/>
    </source>
</evidence>
<dbReference type="InterPro" id="IPR000531">
    <property type="entry name" value="Beta-barrel_TonB"/>
</dbReference>
<dbReference type="EMBL" id="FQTV01000019">
    <property type="protein sequence ID" value="SHF99359.1"/>
    <property type="molecule type" value="Genomic_DNA"/>
</dbReference>
<dbReference type="Gene3D" id="2.60.40.1120">
    <property type="entry name" value="Carboxypeptidase-like, regulatory domain"/>
    <property type="match status" value="1"/>
</dbReference>
<evidence type="ECO:0000256" key="3">
    <source>
        <dbReference type="ARBA" id="ARBA00022452"/>
    </source>
</evidence>
<dbReference type="Proteomes" id="UP000184509">
    <property type="component" value="Unassembled WGS sequence"/>
</dbReference>
<keyword evidence="5" id="KW-0732">Signal</keyword>
<dbReference type="InterPro" id="IPR023997">
    <property type="entry name" value="TonB-dep_OMP_SusC/RagA_CS"/>
</dbReference>
<dbReference type="SUPFAM" id="SSF56935">
    <property type="entry name" value="Porins"/>
    <property type="match status" value="1"/>
</dbReference>
<keyword evidence="2 10" id="KW-0813">Transport</keyword>
<keyword evidence="4 10" id="KW-0812">Transmembrane</keyword>
<dbReference type="Pfam" id="PF00593">
    <property type="entry name" value="TonB_dep_Rec_b-barrel"/>
    <property type="match status" value="1"/>
</dbReference>
<dbReference type="InterPro" id="IPR036942">
    <property type="entry name" value="Beta-barrel_TonB_sf"/>
</dbReference>
<dbReference type="InterPro" id="IPR023996">
    <property type="entry name" value="TonB-dep_OMP_SusC/RagA"/>
</dbReference>
<evidence type="ECO:0000259" key="12">
    <source>
        <dbReference type="Pfam" id="PF00593"/>
    </source>
</evidence>
<accession>A0A1M5G6L6</accession>
<keyword evidence="7 10" id="KW-0472">Membrane</keyword>
<dbReference type="NCBIfam" id="TIGR04056">
    <property type="entry name" value="OMP_RagA_SusC"/>
    <property type="match status" value="1"/>
</dbReference>
<evidence type="ECO:0000313" key="15">
    <source>
        <dbReference type="Proteomes" id="UP000184509"/>
    </source>
</evidence>
<evidence type="ECO:0000256" key="11">
    <source>
        <dbReference type="RuleBase" id="RU003357"/>
    </source>
</evidence>
<keyword evidence="3 10" id="KW-1134">Transmembrane beta strand</keyword>
<dbReference type="Gene3D" id="2.170.130.10">
    <property type="entry name" value="TonB-dependent receptor, plug domain"/>
    <property type="match status" value="1"/>
</dbReference>
<name>A0A1M5G6L6_9BACE</name>
<dbReference type="InterPro" id="IPR008969">
    <property type="entry name" value="CarboxyPept-like_regulatory"/>
</dbReference>
<comment type="subcellular location">
    <subcellularLocation>
        <location evidence="1 10">Cell outer membrane</location>
        <topology evidence="1 10">Multi-pass membrane protein</topology>
    </subcellularLocation>
</comment>
<sequence length="1046" mass="114976">MLLLTYIFISIGLVTAQNQRVTGIVVSEEDGQPIIGASVSVKGTSVGAISDIDGRFSISNIPSSAKTLVISYIGMVTQEVAIKQNVKIVLKSNAQVTDEVVVVAYGTAKKSSFTGSAQVIKNDQIEKRVVANVSKALDGVVAGVQSTAGSGQPGSGASVVIRGFGSINASNNPLYVVDGIPFDGNISSINPNDIESMTVLKDASAGALYGARGANGVVMITTKRGKNEGDKIDVNLKANWGVTSRSLKRYNTVNEKEYLELAFEAYKNELINTNGVAPSVAGTQALAKMAGGEGILGVNEEYNPYDSPIAQLIDPSTGKLNSSANLKYHENWMDELQADSPLRQEYQLAFTGGSKKTKYLASMGYLNEGGLLKTTSFERYSGRLNVDSEAKDWLKSGLSSSFAQYKSNYAAGAGTTQNSNVWYSAQFMAPIYPVYMHSADGGLALNSDGNKQFDYGSNRVNQSNWNPIATLYDDKAETLVDNMSARTYITLHADDDKYGFLKGFNFTTNFGLDYYSARGAEYANPYNGNAVGVSGRLTKESSRMLSYTFNQLLTYNRTFNDHSFDILIGHEYYALKTNYLSAQKTGFPFGGLYELAAASTLTDGTSYEDNYSIDSYLSRLNYNYKEKYYLSGSFRTDGSSRFYEDQRWGTFWSVGGSWRISRESFLSDVNWINNLTLKASYGIQGNDALSSYYPYQSLYSLGYPNASASGAMISSLENKKLKWEKNANLNIGVEATLFDRLYLTFEYFNKNTKDLLMKMPKATSTGFDSYWNNIGKVRNTGVELSVKVDVLKNTPLKWSFTAMGSHVKNKIIKLADKPEIISGNIILKEGEAINSFYLPTSAGVDPLTGNQLYLIKEKDADGNVTKEYKSSNYSLALSNREIAGNRIPDLYGSFNNEFKYKGFDLSLLTTYSIGGKIYDSNYNVLMGKGILYKGTTFHKNLLRRWQNPGDITDVPKLAWDNNINVTNKDMLDASYFSIKNITVGYTLPKSLLKKIGFESIRIFGTADNLAVFSHLDGMDPQYSLSGTTNYVYTPSKAISIGIDVKF</sequence>
<feature type="domain" description="TonB-dependent receptor-like beta-barrel" evidence="12">
    <location>
        <begin position="445"/>
        <end position="1009"/>
    </location>
</feature>
<dbReference type="GO" id="GO:0015344">
    <property type="term" value="F:siderophore uptake transmembrane transporter activity"/>
    <property type="evidence" value="ECO:0007669"/>
    <property type="project" value="TreeGrafter"/>
</dbReference>
<dbReference type="PROSITE" id="PS52016">
    <property type="entry name" value="TONB_DEPENDENT_REC_3"/>
    <property type="match status" value="1"/>
</dbReference>
<keyword evidence="15" id="KW-1185">Reference proteome</keyword>
<proteinExistence type="inferred from homology"/>
<dbReference type="InterPro" id="IPR039426">
    <property type="entry name" value="TonB-dep_rcpt-like"/>
</dbReference>
<evidence type="ECO:0000256" key="8">
    <source>
        <dbReference type="ARBA" id="ARBA00023170"/>
    </source>
</evidence>
<dbReference type="Pfam" id="PF07715">
    <property type="entry name" value="Plug"/>
    <property type="match status" value="1"/>
</dbReference>
<dbReference type="FunFam" id="2.60.40.1120:FF:000003">
    <property type="entry name" value="Outer membrane protein Omp121"/>
    <property type="match status" value="1"/>
</dbReference>
<organism evidence="14 15">
    <name type="scientific">Bacteroides luti</name>
    <dbReference type="NCBI Taxonomy" id="1297750"/>
    <lineage>
        <taxon>Bacteria</taxon>
        <taxon>Pseudomonadati</taxon>
        <taxon>Bacteroidota</taxon>
        <taxon>Bacteroidia</taxon>
        <taxon>Bacteroidales</taxon>
        <taxon>Bacteroidaceae</taxon>
        <taxon>Bacteroides</taxon>
    </lineage>
</organism>
<dbReference type="InterPro" id="IPR012910">
    <property type="entry name" value="Plug_dom"/>
</dbReference>
<dbReference type="Gene3D" id="2.40.170.20">
    <property type="entry name" value="TonB-dependent receptor, beta-barrel domain"/>
    <property type="match status" value="1"/>
</dbReference>
<evidence type="ECO:0000256" key="1">
    <source>
        <dbReference type="ARBA" id="ARBA00004571"/>
    </source>
</evidence>
<keyword evidence="8" id="KW-0675">Receptor</keyword>
<keyword evidence="9 10" id="KW-0998">Cell outer membrane</keyword>
<evidence type="ECO:0000256" key="4">
    <source>
        <dbReference type="ARBA" id="ARBA00022692"/>
    </source>
</evidence>
<evidence type="ECO:0000256" key="7">
    <source>
        <dbReference type="ARBA" id="ARBA00023136"/>
    </source>
</evidence>
<evidence type="ECO:0000256" key="9">
    <source>
        <dbReference type="ARBA" id="ARBA00023237"/>
    </source>
</evidence>
<protein>
    <submittedName>
        <fullName evidence="14">TonB-linked outer membrane protein, SusC/RagA family</fullName>
    </submittedName>
</protein>
<keyword evidence="6 11" id="KW-0798">TonB box</keyword>
<feature type="domain" description="TonB-dependent receptor plug" evidence="13">
    <location>
        <begin position="110"/>
        <end position="217"/>
    </location>
</feature>
<comment type="similarity">
    <text evidence="10 11">Belongs to the TonB-dependent receptor family.</text>
</comment>
<dbReference type="GO" id="GO:0044718">
    <property type="term" value="P:siderophore transmembrane transport"/>
    <property type="evidence" value="ECO:0007669"/>
    <property type="project" value="TreeGrafter"/>
</dbReference>
<dbReference type="PANTHER" id="PTHR30069">
    <property type="entry name" value="TONB-DEPENDENT OUTER MEMBRANE RECEPTOR"/>
    <property type="match status" value="1"/>
</dbReference>
<evidence type="ECO:0000313" key="14">
    <source>
        <dbReference type="EMBL" id="SHF99359.1"/>
    </source>
</evidence>